<feature type="compositionally biased region" description="Low complexity" evidence="10">
    <location>
        <begin position="122"/>
        <end position="133"/>
    </location>
</feature>
<gene>
    <name evidence="13" type="ORF">EJ05DRAFT_473666</name>
</gene>
<evidence type="ECO:0000256" key="4">
    <source>
        <dbReference type="ARBA" id="ARBA00008593"/>
    </source>
</evidence>
<evidence type="ECO:0000259" key="11">
    <source>
        <dbReference type="Pfam" id="PF03828"/>
    </source>
</evidence>
<evidence type="ECO:0000256" key="2">
    <source>
        <dbReference type="ARBA" id="ARBA00001946"/>
    </source>
</evidence>
<evidence type="ECO:0000256" key="1">
    <source>
        <dbReference type="ARBA" id="ARBA00001936"/>
    </source>
</evidence>
<dbReference type="PANTHER" id="PTHR12271:SF40">
    <property type="entry name" value="POLY(A) RNA POLYMERASE GLD2"/>
    <property type="match status" value="1"/>
</dbReference>
<keyword evidence="9" id="KW-0460">Magnesium</keyword>
<dbReference type="GO" id="GO:0031123">
    <property type="term" value="P:RNA 3'-end processing"/>
    <property type="evidence" value="ECO:0007669"/>
    <property type="project" value="TreeGrafter"/>
</dbReference>
<keyword evidence="6" id="KW-0963">Cytoplasm</keyword>
<comment type="subcellular location">
    <subcellularLocation>
        <location evidence="3">Cytoplasm</location>
    </subcellularLocation>
</comment>
<comment type="cofactor">
    <cofactor evidence="1">
        <name>Mn(2+)</name>
        <dbReference type="ChEBI" id="CHEBI:29035"/>
    </cofactor>
</comment>
<feature type="compositionally biased region" description="Basic and acidic residues" evidence="10">
    <location>
        <begin position="663"/>
        <end position="673"/>
    </location>
</feature>
<dbReference type="AlphaFoldDB" id="A0A6A6WGL4"/>
<proteinExistence type="inferred from homology"/>
<dbReference type="Gene3D" id="3.30.460.10">
    <property type="entry name" value="Beta Polymerase, domain 2"/>
    <property type="match status" value="1"/>
</dbReference>
<evidence type="ECO:0000256" key="9">
    <source>
        <dbReference type="ARBA" id="ARBA00022842"/>
    </source>
</evidence>
<evidence type="ECO:0000259" key="12">
    <source>
        <dbReference type="Pfam" id="PF22600"/>
    </source>
</evidence>
<evidence type="ECO:0000313" key="14">
    <source>
        <dbReference type="Proteomes" id="UP000799437"/>
    </source>
</evidence>
<evidence type="ECO:0000256" key="10">
    <source>
        <dbReference type="SAM" id="MobiDB-lite"/>
    </source>
</evidence>
<dbReference type="InterPro" id="IPR054708">
    <property type="entry name" value="MTPAP-like_central"/>
</dbReference>
<feature type="compositionally biased region" description="Basic and acidic residues" evidence="10">
    <location>
        <begin position="315"/>
        <end position="330"/>
    </location>
</feature>
<evidence type="ECO:0000256" key="7">
    <source>
        <dbReference type="ARBA" id="ARBA00022679"/>
    </source>
</evidence>
<reference evidence="13" key="1">
    <citation type="journal article" date="2020" name="Stud. Mycol.">
        <title>101 Dothideomycetes genomes: a test case for predicting lifestyles and emergence of pathogens.</title>
        <authorList>
            <person name="Haridas S."/>
            <person name="Albert R."/>
            <person name="Binder M."/>
            <person name="Bloem J."/>
            <person name="Labutti K."/>
            <person name="Salamov A."/>
            <person name="Andreopoulos B."/>
            <person name="Baker S."/>
            <person name="Barry K."/>
            <person name="Bills G."/>
            <person name="Bluhm B."/>
            <person name="Cannon C."/>
            <person name="Castanera R."/>
            <person name="Culley D."/>
            <person name="Daum C."/>
            <person name="Ezra D."/>
            <person name="Gonzalez J."/>
            <person name="Henrissat B."/>
            <person name="Kuo A."/>
            <person name="Liang C."/>
            <person name="Lipzen A."/>
            <person name="Lutzoni F."/>
            <person name="Magnuson J."/>
            <person name="Mondo S."/>
            <person name="Nolan M."/>
            <person name="Ohm R."/>
            <person name="Pangilinan J."/>
            <person name="Park H.-J."/>
            <person name="Ramirez L."/>
            <person name="Alfaro M."/>
            <person name="Sun H."/>
            <person name="Tritt A."/>
            <person name="Yoshinaga Y."/>
            <person name="Zwiers L.-H."/>
            <person name="Turgeon B."/>
            <person name="Goodwin S."/>
            <person name="Spatafora J."/>
            <person name="Crous P."/>
            <person name="Grigoriev I."/>
        </authorList>
    </citation>
    <scope>NUCLEOTIDE SEQUENCE</scope>
    <source>
        <strain evidence="13">CBS 121739</strain>
    </source>
</reference>
<dbReference type="Pfam" id="PF22600">
    <property type="entry name" value="MTPAP-like_central"/>
    <property type="match status" value="1"/>
</dbReference>
<dbReference type="SUPFAM" id="SSF81631">
    <property type="entry name" value="PAP/OAS1 substrate-binding domain"/>
    <property type="match status" value="1"/>
</dbReference>
<dbReference type="InterPro" id="IPR002058">
    <property type="entry name" value="PAP_assoc"/>
</dbReference>
<dbReference type="Gene3D" id="1.10.1410.10">
    <property type="match status" value="1"/>
</dbReference>
<accession>A0A6A6WGL4</accession>
<feature type="region of interest" description="Disordered" evidence="10">
    <location>
        <begin position="117"/>
        <end position="136"/>
    </location>
</feature>
<feature type="domain" description="PAP-associated" evidence="11">
    <location>
        <begin position="522"/>
        <end position="598"/>
    </location>
</feature>
<comment type="cofactor">
    <cofactor evidence="2">
        <name>Mg(2+)</name>
        <dbReference type="ChEBI" id="CHEBI:18420"/>
    </cofactor>
</comment>
<feature type="compositionally biased region" description="Basic and acidic residues" evidence="10">
    <location>
        <begin position="370"/>
        <end position="381"/>
    </location>
</feature>
<evidence type="ECO:0000256" key="6">
    <source>
        <dbReference type="ARBA" id="ARBA00022490"/>
    </source>
</evidence>
<evidence type="ECO:0000256" key="3">
    <source>
        <dbReference type="ARBA" id="ARBA00004496"/>
    </source>
</evidence>
<dbReference type="OrthoDB" id="407432at2759"/>
<dbReference type="Proteomes" id="UP000799437">
    <property type="component" value="Unassembled WGS sequence"/>
</dbReference>
<name>A0A6A6WGL4_9PEZI</name>
<organism evidence="13 14">
    <name type="scientific">Pseudovirgaria hyperparasitica</name>
    <dbReference type="NCBI Taxonomy" id="470096"/>
    <lineage>
        <taxon>Eukaryota</taxon>
        <taxon>Fungi</taxon>
        <taxon>Dikarya</taxon>
        <taxon>Ascomycota</taxon>
        <taxon>Pezizomycotina</taxon>
        <taxon>Dothideomycetes</taxon>
        <taxon>Dothideomycetes incertae sedis</taxon>
        <taxon>Acrospermales</taxon>
        <taxon>Acrospermaceae</taxon>
        <taxon>Pseudovirgaria</taxon>
    </lineage>
</organism>
<evidence type="ECO:0000313" key="13">
    <source>
        <dbReference type="EMBL" id="KAF2761106.1"/>
    </source>
</evidence>
<feature type="compositionally biased region" description="Polar residues" evidence="10">
    <location>
        <begin position="28"/>
        <end position="39"/>
    </location>
</feature>
<feature type="domain" description="Poly(A) RNA polymerase mitochondrial-like central palm" evidence="12">
    <location>
        <begin position="163"/>
        <end position="280"/>
    </location>
</feature>
<dbReference type="RefSeq" id="XP_033603557.1">
    <property type="nucleotide sequence ID" value="XM_033743444.1"/>
</dbReference>
<dbReference type="GO" id="GO:0010605">
    <property type="term" value="P:negative regulation of macromolecule metabolic process"/>
    <property type="evidence" value="ECO:0007669"/>
    <property type="project" value="UniProtKB-ARBA"/>
</dbReference>
<dbReference type="GO" id="GO:1990817">
    <property type="term" value="F:poly(A) RNA polymerase activity"/>
    <property type="evidence" value="ECO:0007669"/>
    <property type="project" value="UniProtKB-EC"/>
</dbReference>
<feature type="region of interest" description="Disordered" evidence="10">
    <location>
        <begin position="652"/>
        <end position="673"/>
    </location>
</feature>
<dbReference type="EC" id="2.7.7.19" evidence="5"/>
<evidence type="ECO:0000256" key="5">
    <source>
        <dbReference type="ARBA" id="ARBA00012388"/>
    </source>
</evidence>
<dbReference type="PANTHER" id="PTHR12271">
    <property type="entry name" value="POLY A POLYMERASE CID PAP -RELATED"/>
    <property type="match status" value="1"/>
</dbReference>
<comment type="similarity">
    <text evidence="4">Belongs to the DNA polymerase type-B-like family.</text>
</comment>
<keyword evidence="7" id="KW-0808">Transferase</keyword>
<dbReference type="EMBL" id="ML996567">
    <property type="protein sequence ID" value="KAF2761106.1"/>
    <property type="molecule type" value="Genomic_DNA"/>
</dbReference>
<dbReference type="GO" id="GO:0046872">
    <property type="term" value="F:metal ion binding"/>
    <property type="evidence" value="ECO:0007669"/>
    <property type="project" value="UniProtKB-KW"/>
</dbReference>
<dbReference type="SUPFAM" id="SSF81301">
    <property type="entry name" value="Nucleotidyltransferase"/>
    <property type="match status" value="1"/>
</dbReference>
<feature type="compositionally biased region" description="Polar residues" evidence="10">
    <location>
        <begin position="52"/>
        <end position="111"/>
    </location>
</feature>
<dbReference type="GeneID" id="54484498"/>
<evidence type="ECO:0000256" key="8">
    <source>
        <dbReference type="ARBA" id="ARBA00022723"/>
    </source>
</evidence>
<protein>
    <recommendedName>
        <fullName evidence="5">polynucleotide adenylyltransferase</fullName>
        <ecNumber evidence="5">2.7.7.19</ecNumber>
    </recommendedName>
</protein>
<feature type="region of interest" description="Disordered" evidence="10">
    <location>
        <begin position="303"/>
        <end position="381"/>
    </location>
</feature>
<feature type="region of interest" description="Disordered" evidence="10">
    <location>
        <begin position="26"/>
        <end position="111"/>
    </location>
</feature>
<dbReference type="GO" id="GO:0005737">
    <property type="term" value="C:cytoplasm"/>
    <property type="evidence" value="ECO:0007669"/>
    <property type="project" value="UniProtKB-SubCell"/>
</dbReference>
<sequence length="673" mass="74871">MGKQKNGKGQDSSLEHDLRNMILGNITIADSSTARPQQSPRRDNSHRHPQNDGRNSGGPNRNARQLSYGQGQQAAMSEHTYYQPSMTSPNSRALPQDTGRNFGSSGQRIPAQNSFAGHFTHQPQNQPGQNNGQRTLYQPPAQVPTPPPYEVWAAQCLFLEQLVSIHIPESQMTAEEMATKDAFRSRLETICRTALSEYDGTGLLNLQLKAFGSFSSGFATKGSDMDLSIALSTSGTDTHAVTVEPPLLRALEKALLNCGLGARLLTRTRVPIIKICETPTEELLYALVEERRRWEALPEDEKYVVDAPAPQQPVDPKKSEPAKSSREGNAAKENANSPATPVRKQGHQRPESTSSPVTVSSAAKRPQNRGSDRAWLREKKRGPLDFPKNGVGVQCDINFSNDLALHNTRLLRCYCLCDVRVQPMVLFVKAWAKRRKINSSYSGTLSSYGYVLMVLHFLANIASPPVIPNLQLSWRPPQEGSWRSSPPDEHYINNYDVRFWSNEDEIKHLAEERRLTTNNEPIGALLRNFFQYYAHPAVSFGTGRGFQWTQDVLSLRTAGGTMKKAVKGWTGAKTTTVGHQEVRNRYLFAIEDPFEIDHNVARTVTHHGIIAIRDEFRRAWKIISSAGGGLSQYYGNESLFAEVTEDDVIEESGARSVTGEQSIRSKEHTLPTG</sequence>
<dbReference type="InterPro" id="IPR043519">
    <property type="entry name" value="NT_sf"/>
</dbReference>
<keyword evidence="14" id="KW-1185">Reference proteome</keyword>
<dbReference type="Pfam" id="PF03828">
    <property type="entry name" value="PAP_assoc"/>
    <property type="match status" value="1"/>
</dbReference>
<feature type="compositionally biased region" description="Low complexity" evidence="10">
    <location>
        <begin position="351"/>
        <end position="363"/>
    </location>
</feature>
<keyword evidence="8" id="KW-0479">Metal-binding</keyword>
<dbReference type="GO" id="GO:0050265">
    <property type="term" value="F:RNA uridylyltransferase activity"/>
    <property type="evidence" value="ECO:0007669"/>
    <property type="project" value="TreeGrafter"/>
</dbReference>